<keyword evidence="15" id="KW-1185">Reference proteome</keyword>
<evidence type="ECO:0000256" key="2">
    <source>
        <dbReference type="ARBA" id="ARBA00007261"/>
    </source>
</evidence>
<comment type="cofactor">
    <cofactor evidence="1">
        <name>Zn(2+)</name>
        <dbReference type="ChEBI" id="CHEBI:29105"/>
    </cofactor>
</comment>
<dbReference type="PANTHER" id="PTHR43690:SF18">
    <property type="entry name" value="INSULIN-DEGRADING ENZYME-RELATED"/>
    <property type="match status" value="1"/>
</dbReference>
<organism evidence="14 15">
    <name type="scientific">Triparma columacea</name>
    <dbReference type="NCBI Taxonomy" id="722753"/>
    <lineage>
        <taxon>Eukaryota</taxon>
        <taxon>Sar</taxon>
        <taxon>Stramenopiles</taxon>
        <taxon>Ochrophyta</taxon>
        <taxon>Bolidophyceae</taxon>
        <taxon>Parmales</taxon>
        <taxon>Triparmaceae</taxon>
        <taxon>Triparma</taxon>
    </lineage>
</organism>
<feature type="domain" description="Peptidase M16 N-terminal" evidence="10">
    <location>
        <begin position="455"/>
        <end position="587"/>
    </location>
</feature>
<dbReference type="FunFam" id="3.30.830.10:FF:000012">
    <property type="entry name" value="Protease 3"/>
    <property type="match status" value="1"/>
</dbReference>
<evidence type="ECO:0000256" key="7">
    <source>
        <dbReference type="ARBA" id="ARBA00023049"/>
    </source>
</evidence>
<evidence type="ECO:0000259" key="12">
    <source>
        <dbReference type="Pfam" id="PF16187"/>
    </source>
</evidence>
<proteinExistence type="inferred from homology"/>
<dbReference type="InterPro" id="IPR011765">
    <property type="entry name" value="Pept_M16_N"/>
</dbReference>
<evidence type="ECO:0000256" key="9">
    <source>
        <dbReference type="SAM" id="MobiDB-lite"/>
    </source>
</evidence>
<dbReference type="SUPFAM" id="SSF63411">
    <property type="entry name" value="LuxS/MPP-like metallohydrolase"/>
    <property type="match status" value="4"/>
</dbReference>
<keyword evidence="8" id="KW-0175">Coiled coil</keyword>
<dbReference type="InterPro" id="IPR011249">
    <property type="entry name" value="Metalloenz_LuxS/M16"/>
</dbReference>
<dbReference type="OrthoDB" id="952271at2759"/>
<comment type="caution">
    <text evidence="14">The sequence shown here is derived from an EMBL/GenBank/DDBJ whole genome shotgun (WGS) entry which is preliminary data.</text>
</comment>
<dbReference type="InterPro" id="IPR054734">
    <property type="entry name" value="PqqF-like_C_4"/>
</dbReference>
<keyword evidence="7" id="KW-0482">Metalloprotease</keyword>
<dbReference type="GO" id="GO:0005829">
    <property type="term" value="C:cytosol"/>
    <property type="evidence" value="ECO:0007669"/>
    <property type="project" value="TreeGrafter"/>
</dbReference>
<dbReference type="PANTHER" id="PTHR43690">
    <property type="entry name" value="NARDILYSIN"/>
    <property type="match status" value="1"/>
</dbReference>
<feature type="domain" description="Peptidase M16 C-terminal" evidence="11">
    <location>
        <begin position="621"/>
        <end position="799"/>
    </location>
</feature>
<evidence type="ECO:0008006" key="16">
    <source>
        <dbReference type="Google" id="ProtNLM"/>
    </source>
</evidence>
<dbReference type="InterPro" id="IPR032632">
    <property type="entry name" value="Peptidase_M16_M"/>
</dbReference>
<dbReference type="Pfam" id="PF05193">
    <property type="entry name" value="Peptidase_M16_C"/>
    <property type="match status" value="1"/>
</dbReference>
<evidence type="ECO:0000256" key="8">
    <source>
        <dbReference type="SAM" id="Coils"/>
    </source>
</evidence>
<evidence type="ECO:0000256" key="6">
    <source>
        <dbReference type="ARBA" id="ARBA00022833"/>
    </source>
</evidence>
<evidence type="ECO:0000256" key="3">
    <source>
        <dbReference type="ARBA" id="ARBA00022670"/>
    </source>
</evidence>
<dbReference type="InterPro" id="IPR050626">
    <property type="entry name" value="Peptidase_M16"/>
</dbReference>
<dbReference type="Pfam" id="PF16187">
    <property type="entry name" value="Peptidase_M16_M"/>
    <property type="match status" value="1"/>
</dbReference>
<dbReference type="EMBL" id="BRYA01000145">
    <property type="protein sequence ID" value="GMI41241.1"/>
    <property type="molecule type" value="Genomic_DNA"/>
</dbReference>
<reference evidence="15" key="1">
    <citation type="journal article" date="2023" name="Commun. Biol.">
        <title>Genome analysis of Parmales, the sister group of diatoms, reveals the evolutionary specialization of diatoms from phago-mixotrophs to photoautotrophs.</title>
        <authorList>
            <person name="Ban H."/>
            <person name="Sato S."/>
            <person name="Yoshikawa S."/>
            <person name="Yamada K."/>
            <person name="Nakamura Y."/>
            <person name="Ichinomiya M."/>
            <person name="Sato N."/>
            <person name="Blanc-Mathieu R."/>
            <person name="Endo H."/>
            <person name="Kuwata A."/>
            <person name="Ogata H."/>
        </authorList>
    </citation>
    <scope>NUCLEOTIDE SEQUENCE [LARGE SCALE GENOMIC DNA]</scope>
</reference>
<evidence type="ECO:0000256" key="1">
    <source>
        <dbReference type="ARBA" id="ARBA00001947"/>
    </source>
</evidence>
<accession>A0A9W7GCH7</accession>
<keyword evidence="6" id="KW-0862">Zinc</keyword>
<dbReference type="GO" id="GO:0046872">
    <property type="term" value="F:metal ion binding"/>
    <property type="evidence" value="ECO:0007669"/>
    <property type="project" value="UniProtKB-KW"/>
</dbReference>
<feature type="region of interest" description="Disordered" evidence="9">
    <location>
        <begin position="54"/>
        <end position="87"/>
    </location>
</feature>
<keyword evidence="3" id="KW-0645">Protease</keyword>
<evidence type="ECO:0000259" key="11">
    <source>
        <dbReference type="Pfam" id="PF05193"/>
    </source>
</evidence>
<evidence type="ECO:0000313" key="15">
    <source>
        <dbReference type="Proteomes" id="UP001165065"/>
    </source>
</evidence>
<dbReference type="GO" id="GO:0004222">
    <property type="term" value="F:metalloendopeptidase activity"/>
    <property type="evidence" value="ECO:0007669"/>
    <property type="project" value="TreeGrafter"/>
</dbReference>
<evidence type="ECO:0000313" key="14">
    <source>
        <dbReference type="EMBL" id="GMI41241.1"/>
    </source>
</evidence>
<gene>
    <name evidence="14" type="ORF">TrCOL_g13430</name>
</gene>
<dbReference type="InterPro" id="IPR007863">
    <property type="entry name" value="Peptidase_M16_C"/>
</dbReference>
<dbReference type="GO" id="GO:0005739">
    <property type="term" value="C:mitochondrion"/>
    <property type="evidence" value="ECO:0007669"/>
    <property type="project" value="TreeGrafter"/>
</dbReference>
<dbReference type="Pfam" id="PF00675">
    <property type="entry name" value="Peptidase_M16"/>
    <property type="match status" value="1"/>
</dbReference>
<protein>
    <recommendedName>
        <fullName evidence="16">Insulysin</fullName>
    </recommendedName>
</protein>
<evidence type="ECO:0000256" key="4">
    <source>
        <dbReference type="ARBA" id="ARBA00022723"/>
    </source>
</evidence>
<keyword evidence="5" id="KW-0378">Hydrolase</keyword>
<dbReference type="GO" id="GO:0043171">
    <property type="term" value="P:peptide catabolic process"/>
    <property type="evidence" value="ECO:0007669"/>
    <property type="project" value="TreeGrafter"/>
</dbReference>
<feature type="domain" description="Peptidase M16 middle/third" evidence="12">
    <location>
        <begin position="812"/>
        <end position="1130"/>
    </location>
</feature>
<sequence>MISLSGRETRIDKLKELATAAGEKVANAERELWAVRAAMARRGIAVMKELEDVKKREREEEWRKEEVSRREAEAKRKEEQEKERAEMERKRTAALHAFHQKYEAKHVHKFPNVYEHPLCKTSDITTTFESELYGLEFGGDVNPPCSCCKRAFKGSGCQFAPQLEPGLQVELSGLEADKSLNGLRAFIARFHRRVEEHVEVSFRGGNEALQSGIFTVPIENIRVLRMEFPILYTHVKSDFHICEKCFETKIKSEEEKEVERRKEEEDLMVRLKMRKEEVRKAKEKERKQREEEEQMWRKQQEEEERLRLLGPIGRFEERFGKLRDIVKDPPKMNKSKREKYEWVVFETDTTWSWGKTYTNHHFDSSYASKTDAYQRAKLVVWLGRGEDAFRENLFGGPFVEEILSKDTLKLQIHDENCGSTYTVQAMPDVAYAAVLADRRKYLHLTLPNNLSCLLVSDPTIDCDSASTHVRCGHFMDPPSRPGLAHFHEHMLFLGTSKYGSDYDEYISERGGSSNAYTDMEDTNYYFGVMDGEGFEGALDRLGQFFISPLFNESSISSELLAVDSEYSNSLTSDNWRQFQLSKHLSNPNHPYSKFGCGNYFTLTSGGDRKVGLPSSGSSPRPSLLEFWERYYHASNFALCCMSRLPLPELEKAVIRSFGAVREKPSGWKRDSWGVEVPWGPSETGVVREYVPVKDIRKVSITFPIPALSDASTGARRVKPHRVISHLVGYEGSGSFREALVKEGWGKGVTAGVGTEGEGFCTFSVTVGLTTEGSNNTDEVVGLFWKWLKLIKDNREELKQYHEEQCKLADMFFTFASPSNPTDFVSHASEMLFKYPPNEILTGPSLMDPYDDDVYSAFLERLKPENAIITISDPSFPEEPPERRAFSAAGEWETEPYYEAPYRQSKLSPEALALANPSTPDPRLTMPAFNRFIPSDFDVIDEKTGSRVSASLLPPPPPPSSSPIIPKSFSLRPNFKVYHATTTSRYPSPKTACYIHLTSPLPYYSPVTMTLCRIFERVLKEDLNVRSYDASLAGASFNVGVHPNGFRIVASGFSEKLPELLKSVTKRINTLLTEMDSPTPPPALVKSFNIQAESLLIETQNFELDPPYEMASYNLRLLLEERVWHIDEYASALKSPSLTMRECASVVRSCVTGRVKVNTLTMGNVDEGEVRRIMEGVRDDVLGEQEGKPELNDNELPQFRSMQVPTEGEMKYLFNDTNPVYPIIYQEKVKGSEENCAVEYHLQAGCEDSLQIPGSFHLELLSHMAYTSAYATLRTKEQLGYVVSAFFRKTAGGGVGLSVAVQSRDKTPKEIQDRIEEWVKSFRKELSEMSASRLNAEALAVVAQLTEKDTKLSHSVGRAWGEIYAREGTGREPKWNRLEEIADVYRKREGNLKEELLERFDGWFVDKEKRRIAAAWVWGKGKEEGFEEWKGRDGVMSSREEVTRLKRGLKCLPNAGLL</sequence>
<evidence type="ECO:0000259" key="10">
    <source>
        <dbReference type="Pfam" id="PF00675"/>
    </source>
</evidence>
<evidence type="ECO:0000259" key="13">
    <source>
        <dbReference type="Pfam" id="PF22456"/>
    </source>
</evidence>
<name>A0A9W7GCH7_9STRA</name>
<feature type="coiled-coil region" evidence="8">
    <location>
        <begin position="261"/>
        <end position="304"/>
    </location>
</feature>
<keyword evidence="4" id="KW-0479">Metal-binding</keyword>
<dbReference type="Pfam" id="PF22456">
    <property type="entry name" value="PqqF-like_C_4"/>
    <property type="match status" value="1"/>
</dbReference>
<comment type="similarity">
    <text evidence="2">Belongs to the peptidase M16 family.</text>
</comment>
<dbReference type="GO" id="GO:0051603">
    <property type="term" value="P:proteolysis involved in protein catabolic process"/>
    <property type="evidence" value="ECO:0007669"/>
    <property type="project" value="TreeGrafter"/>
</dbReference>
<dbReference type="Proteomes" id="UP001165065">
    <property type="component" value="Unassembled WGS sequence"/>
</dbReference>
<feature type="domain" description="Coenzyme PQQ synthesis protein F-like C-terminal lobe" evidence="13">
    <location>
        <begin position="1259"/>
        <end position="1359"/>
    </location>
</feature>
<evidence type="ECO:0000256" key="5">
    <source>
        <dbReference type="ARBA" id="ARBA00022801"/>
    </source>
</evidence>
<dbReference type="Gene3D" id="3.30.830.10">
    <property type="entry name" value="Metalloenzyme, LuxS/M16 peptidase-like"/>
    <property type="match status" value="4"/>
</dbReference>